<dbReference type="Gene3D" id="3.30.70.330">
    <property type="match status" value="3"/>
</dbReference>
<dbReference type="CDD" id="cd00590">
    <property type="entry name" value="RRM_SF"/>
    <property type="match status" value="3"/>
</dbReference>
<dbReference type="InterPro" id="IPR012677">
    <property type="entry name" value="Nucleotide-bd_a/b_plait_sf"/>
</dbReference>
<dbReference type="PANTHER" id="PTHR10352">
    <property type="entry name" value="EUKARYOTIC TRANSLATION INITIATION FACTOR 3 SUBUNIT G"/>
    <property type="match status" value="1"/>
</dbReference>
<dbReference type="SUPFAM" id="SSF54928">
    <property type="entry name" value="RNA-binding domain, RBD"/>
    <property type="match status" value="3"/>
</dbReference>
<feature type="domain" description="RRM" evidence="3">
    <location>
        <begin position="655"/>
        <end position="724"/>
    </location>
</feature>
<accession>A0A0R3VUA9</accession>
<reference evidence="4 5" key="2">
    <citation type="submission" date="2018-11" db="EMBL/GenBank/DDBJ databases">
        <authorList>
            <consortium name="Pathogen Informatics"/>
        </authorList>
    </citation>
    <scope>NUCLEOTIDE SEQUENCE [LARGE SCALE GENOMIC DNA]</scope>
</reference>
<name>A0A0R3VUA9_TAEAS</name>
<dbReference type="Pfam" id="PF00076">
    <property type="entry name" value="RRM_1"/>
    <property type="match status" value="2"/>
</dbReference>
<evidence type="ECO:0000259" key="3">
    <source>
        <dbReference type="PROSITE" id="PS50102"/>
    </source>
</evidence>
<dbReference type="EMBL" id="UYRS01000151">
    <property type="protein sequence ID" value="VDK22111.1"/>
    <property type="molecule type" value="Genomic_DNA"/>
</dbReference>
<keyword evidence="5" id="KW-1185">Reference proteome</keyword>
<dbReference type="SMART" id="SM00360">
    <property type="entry name" value="RRM"/>
    <property type="match status" value="4"/>
</dbReference>
<dbReference type="AlphaFoldDB" id="A0A0R3VUA9"/>
<reference evidence="6" key="1">
    <citation type="submission" date="2017-02" db="UniProtKB">
        <authorList>
            <consortium name="WormBaseParasite"/>
        </authorList>
    </citation>
    <scope>IDENTIFICATION</scope>
</reference>
<evidence type="ECO:0000256" key="1">
    <source>
        <dbReference type="ARBA" id="ARBA00022884"/>
    </source>
</evidence>
<feature type="domain" description="RRM" evidence="3">
    <location>
        <begin position="451"/>
        <end position="521"/>
    </location>
</feature>
<evidence type="ECO:0000313" key="4">
    <source>
        <dbReference type="EMBL" id="VDK22111.1"/>
    </source>
</evidence>
<keyword evidence="1 2" id="KW-0694">RNA-binding</keyword>
<dbReference type="InterPro" id="IPR000504">
    <property type="entry name" value="RRM_dom"/>
</dbReference>
<protein>
    <submittedName>
        <fullName evidence="6">RRM domain-containing protein</fullName>
    </submittedName>
</protein>
<dbReference type="OrthoDB" id="339151at2759"/>
<organism evidence="6">
    <name type="scientific">Taenia asiatica</name>
    <name type="common">Asian tapeworm</name>
    <dbReference type="NCBI Taxonomy" id="60517"/>
    <lineage>
        <taxon>Eukaryota</taxon>
        <taxon>Metazoa</taxon>
        <taxon>Spiralia</taxon>
        <taxon>Lophotrochozoa</taxon>
        <taxon>Platyhelminthes</taxon>
        <taxon>Cestoda</taxon>
        <taxon>Eucestoda</taxon>
        <taxon>Cyclophyllidea</taxon>
        <taxon>Taeniidae</taxon>
        <taxon>Taenia</taxon>
    </lineage>
</organism>
<feature type="domain" description="RRM" evidence="3">
    <location>
        <begin position="363"/>
        <end position="436"/>
    </location>
</feature>
<evidence type="ECO:0000313" key="5">
    <source>
        <dbReference type="Proteomes" id="UP000282613"/>
    </source>
</evidence>
<dbReference type="InterPro" id="IPR035979">
    <property type="entry name" value="RBD_domain_sf"/>
</dbReference>
<dbReference type="GO" id="GO:0003723">
    <property type="term" value="F:RNA binding"/>
    <property type="evidence" value="ECO:0007669"/>
    <property type="project" value="UniProtKB-UniRule"/>
</dbReference>
<dbReference type="WBParaSite" id="TASK_0000089101-mRNA-1">
    <property type="protein sequence ID" value="TASK_0000089101-mRNA-1"/>
    <property type="gene ID" value="TASK_0000089101"/>
</dbReference>
<proteinExistence type="predicted"/>
<dbReference type="PROSITE" id="PS50102">
    <property type="entry name" value="RRM"/>
    <property type="match status" value="3"/>
</dbReference>
<sequence length="724" mass="80641">MSDPYGLPCKRTFGSLPCLLSHAGAETAHYVHCHSTLDVAELLSKHTSVKQLTQEQNREQNQEEQREDCAKQHVLKQQCNLMLHAKLNDLSHQRALLKVRLEELLVLKSSTLKMEKKTKAEIIKVLKRAVFQLRSAAGAALNAAISKVEKADETSCKSLHALVQQFTGLLVGVSRTQDALTLMRKNTNLKEALEDQKWLEWLRREVTLLEDTIMNLRTTPITQMQVSDEFTKVQQDLSNFDLLTCDGPVLPPHILSSCNIGDEGKEINRNDAESGHQMGVRGLRTRPNAKRLSRNFGQYDKDTNVGVEGNNHTAIKAFPTTNAAQIAVAAPPPHLRSAKLCGNLLGSHDCRKGVALDAIRNGHQIVVEGLPLLARRNDVGRHFYRFGTVTDVSIDEKMHRAIVTFSTAIAAQLAVATPPPQLKGAKLRIYLPKSHECRKEVVSSFARVGRHMVVIDGLPRRTKGKHLRSLFGRFGEITEVRVDENNHTAVMTFSTAIAAQMAVAADPPFLRGEMLCVHFPGFHECRNKVALNVDGLVYQVVFIGLPPRLRKNYLFNLFKQFGACTHVRVDLLNCTVVVTFCTANATQMAVAAPPRCFTSAQLRVYSFESHEFSLYEAQSGFYCYFCTLRHVLVGVNHLLSNCRYGMASSFTKQGHKLVVEGLPPRTEEKLLRNLFGQYGDVMKVSVDEKLRTAVVTFSTAIAAQMAVAAKPPYFRGAILRVHLP</sequence>
<dbReference type="Proteomes" id="UP000282613">
    <property type="component" value="Unassembled WGS sequence"/>
</dbReference>
<gene>
    <name evidence="4" type="ORF">TASK_LOCUS892</name>
</gene>
<evidence type="ECO:0000256" key="2">
    <source>
        <dbReference type="PROSITE-ProRule" id="PRU00176"/>
    </source>
</evidence>
<evidence type="ECO:0000313" key="6">
    <source>
        <dbReference type="WBParaSite" id="TASK_0000089101-mRNA-1"/>
    </source>
</evidence>